<dbReference type="SMART" id="SM01118">
    <property type="entry name" value="CYTH"/>
    <property type="match status" value="1"/>
</dbReference>
<organism evidence="3 4">
    <name type="scientific">Amycolatopsis xylanica</name>
    <dbReference type="NCBI Taxonomy" id="589385"/>
    <lineage>
        <taxon>Bacteria</taxon>
        <taxon>Bacillati</taxon>
        <taxon>Actinomycetota</taxon>
        <taxon>Actinomycetes</taxon>
        <taxon>Pseudonocardiales</taxon>
        <taxon>Pseudonocardiaceae</taxon>
        <taxon>Amycolatopsis</taxon>
    </lineage>
</organism>
<dbReference type="STRING" id="589385.SAMN05421504_105570"/>
<evidence type="ECO:0000259" key="1">
    <source>
        <dbReference type="PROSITE" id="PS51707"/>
    </source>
</evidence>
<evidence type="ECO:0000313" key="3">
    <source>
        <dbReference type="EMBL" id="SDY44378.1"/>
    </source>
</evidence>
<dbReference type="Pfam" id="PF05235">
    <property type="entry name" value="CHAD"/>
    <property type="match status" value="1"/>
</dbReference>
<dbReference type="InterPro" id="IPR038186">
    <property type="entry name" value="CHAD_dom_sf"/>
</dbReference>
<dbReference type="Proteomes" id="UP000199515">
    <property type="component" value="Unassembled WGS sequence"/>
</dbReference>
<dbReference type="Gene3D" id="1.40.20.10">
    <property type="entry name" value="CHAD domain"/>
    <property type="match status" value="1"/>
</dbReference>
<dbReference type="PROSITE" id="PS51707">
    <property type="entry name" value="CYTH"/>
    <property type="match status" value="1"/>
</dbReference>
<sequence length="505" mass="55921">MAAPVSQLERERKYELGAGGQVPILAGAGAVARQEGPVEQLLDATYFDTTDYRLARAGITLRRRTGGDDAGWHLKLPVSSDTREELHVPLRRNNPSKVPGRLARLVTAYTAGSRLVPIAHLKTDRFSYRLADADGRVLATLTDDHVTGEAGGAVAHIDSWRELEVELEADAEPRLLDDLDRALVPSGASASKYPSKMRRLVGELVPKRKPVKVGKNPDAGTVVLAYLREQFDHLRRNDIGVRRDADDAVHQMRVASRRLRGAFRTFKKIIDVPESLAAELKWLAGELGPARDTEVMAATLNKQLDGLPPEFVLGRVRQLLVRHFSREGEEARTRAVEALNSKRYLALLSSLDDVLDAPPLTKRARRPARKELRKAVRKAGCKLARAEAATHGASDRDPSDLDVALHETRKKAKRARYAADAVKPVLGKKLGKWRKKVKAVQGTLGEHQDTVVTRETLYRLGIGAFRDGDNSFTYGLLHGCNTELAHEKQREFRAQWAKLPALPKS</sequence>
<dbReference type="InterPro" id="IPR023577">
    <property type="entry name" value="CYTH_domain"/>
</dbReference>
<dbReference type="SMART" id="SM00880">
    <property type="entry name" value="CHAD"/>
    <property type="match status" value="1"/>
</dbReference>
<evidence type="ECO:0000259" key="2">
    <source>
        <dbReference type="PROSITE" id="PS51708"/>
    </source>
</evidence>
<dbReference type="SUPFAM" id="SSF55154">
    <property type="entry name" value="CYTH-like phosphatases"/>
    <property type="match status" value="1"/>
</dbReference>
<gene>
    <name evidence="3" type="ORF">SAMN05421504_105570</name>
</gene>
<keyword evidence="4" id="KW-1185">Reference proteome</keyword>
<dbReference type="Pfam" id="PF01928">
    <property type="entry name" value="CYTH"/>
    <property type="match status" value="1"/>
</dbReference>
<name>A0A1H3JYI4_9PSEU</name>
<accession>A0A1H3JYI4</accession>
<evidence type="ECO:0000313" key="4">
    <source>
        <dbReference type="Proteomes" id="UP000199515"/>
    </source>
</evidence>
<dbReference type="EMBL" id="FNON01000005">
    <property type="protein sequence ID" value="SDY44378.1"/>
    <property type="molecule type" value="Genomic_DNA"/>
</dbReference>
<dbReference type="PANTHER" id="PTHR39339">
    <property type="entry name" value="SLR1444 PROTEIN"/>
    <property type="match status" value="1"/>
</dbReference>
<dbReference type="InterPro" id="IPR033469">
    <property type="entry name" value="CYTH-like_dom_sf"/>
</dbReference>
<dbReference type="OrthoDB" id="9777271at2"/>
<dbReference type="PANTHER" id="PTHR39339:SF1">
    <property type="entry name" value="CHAD DOMAIN-CONTAINING PROTEIN"/>
    <property type="match status" value="1"/>
</dbReference>
<dbReference type="RefSeq" id="WP_091292883.1">
    <property type="nucleotide sequence ID" value="NZ_FNON01000005.1"/>
</dbReference>
<proteinExistence type="predicted"/>
<dbReference type="CDD" id="cd07374">
    <property type="entry name" value="CYTH-like_Pase"/>
    <property type="match status" value="1"/>
</dbReference>
<protein>
    <submittedName>
        <fullName evidence="3">CHAD domain-containing protein</fullName>
    </submittedName>
</protein>
<dbReference type="Gene3D" id="2.40.320.10">
    <property type="entry name" value="Hypothetical Protein Pfu-838710-001"/>
    <property type="match status" value="1"/>
</dbReference>
<dbReference type="PROSITE" id="PS51708">
    <property type="entry name" value="CHAD"/>
    <property type="match status" value="1"/>
</dbReference>
<dbReference type="InterPro" id="IPR007899">
    <property type="entry name" value="CHAD_dom"/>
</dbReference>
<feature type="domain" description="CYTH" evidence="1">
    <location>
        <begin position="7"/>
        <end position="207"/>
    </location>
</feature>
<dbReference type="AlphaFoldDB" id="A0A1H3JYI4"/>
<feature type="domain" description="CHAD" evidence="2">
    <location>
        <begin position="216"/>
        <end position="501"/>
    </location>
</feature>
<reference evidence="3 4" key="1">
    <citation type="submission" date="2016-10" db="EMBL/GenBank/DDBJ databases">
        <authorList>
            <person name="de Groot N.N."/>
        </authorList>
    </citation>
    <scope>NUCLEOTIDE SEQUENCE [LARGE SCALE GENOMIC DNA]</scope>
    <source>
        <strain evidence="3 4">CPCC 202699</strain>
    </source>
</reference>